<evidence type="ECO:0000256" key="4">
    <source>
        <dbReference type="ARBA" id="ARBA00022801"/>
    </source>
</evidence>
<dbReference type="InterPro" id="IPR027065">
    <property type="entry name" value="Lon_Prtase"/>
</dbReference>
<dbReference type="PANTHER" id="PTHR10046">
    <property type="entry name" value="ATP DEPENDENT LON PROTEASE FAMILY MEMBER"/>
    <property type="match status" value="1"/>
</dbReference>
<gene>
    <name evidence="14" type="ORF">G7Y89_g11858</name>
</gene>
<dbReference type="GO" id="GO:0016558">
    <property type="term" value="P:protein import into peroxisome matrix"/>
    <property type="evidence" value="ECO:0007669"/>
    <property type="project" value="UniProtKB-UniRule"/>
</dbReference>
<keyword evidence="7 8" id="KW-0576">Peroxisome</keyword>
<evidence type="ECO:0000256" key="8">
    <source>
        <dbReference type="HAMAP-Rule" id="MF_03121"/>
    </source>
</evidence>
<proteinExistence type="inferred from homology"/>
<dbReference type="PROSITE" id="PS51787">
    <property type="entry name" value="LON_N"/>
    <property type="match status" value="1"/>
</dbReference>
<keyword evidence="15" id="KW-1185">Reference proteome</keyword>
<evidence type="ECO:0000256" key="2">
    <source>
        <dbReference type="ARBA" id="ARBA00022670"/>
    </source>
</evidence>
<feature type="region of interest" description="Disordered" evidence="11">
    <location>
        <begin position="613"/>
        <end position="634"/>
    </location>
</feature>
<comment type="function">
    <text evidence="8">ATP-dependent serine protease that mediates the selective degradation of misfolded and unassembled polypeptides in the peroxisomal matrix. Necessary for type 2 peroxisome targeting signal (PTS2)-containing protein processing and facilitates peroxisome matrix protein import.</text>
</comment>
<dbReference type="PROSITE" id="PS51786">
    <property type="entry name" value="LON_PROTEOLYTIC"/>
    <property type="match status" value="1"/>
</dbReference>
<dbReference type="InterPro" id="IPR015947">
    <property type="entry name" value="PUA-like_sf"/>
</dbReference>
<dbReference type="SUPFAM" id="SSF54211">
    <property type="entry name" value="Ribosomal protein S5 domain 2-like"/>
    <property type="match status" value="1"/>
</dbReference>
<keyword evidence="10" id="KW-0175">Coiled coil</keyword>
<dbReference type="InterPro" id="IPR046336">
    <property type="entry name" value="Lon_prtase_N_sf"/>
</dbReference>
<dbReference type="FunFam" id="1.20.5.5270:FF:000002">
    <property type="entry name" value="Lon protease homolog"/>
    <property type="match status" value="1"/>
</dbReference>
<dbReference type="InterPro" id="IPR003959">
    <property type="entry name" value="ATPase_AAA_core"/>
</dbReference>
<dbReference type="SMART" id="SM00464">
    <property type="entry name" value="LON"/>
    <property type="match status" value="1"/>
</dbReference>
<protein>
    <recommendedName>
        <fullName evidence="8">Lon protease homolog 2, peroxisomal</fullName>
        <ecNumber evidence="8">3.4.21.-</ecNumber>
    </recommendedName>
</protein>
<dbReference type="GO" id="GO:0005782">
    <property type="term" value="C:peroxisomal matrix"/>
    <property type="evidence" value="ECO:0007669"/>
    <property type="project" value="UniProtKB-SubCell"/>
</dbReference>
<evidence type="ECO:0000313" key="14">
    <source>
        <dbReference type="EMBL" id="KAF4626301.1"/>
    </source>
</evidence>
<dbReference type="GO" id="GO:0016485">
    <property type="term" value="P:protein processing"/>
    <property type="evidence" value="ECO:0007669"/>
    <property type="project" value="UniProtKB-UniRule"/>
</dbReference>
<dbReference type="SMART" id="SM00382">
    <property type="entry name" value="AAA"/>
    <property type="match status" value="1"/>
</dbReference>
<feature type="binding site" evidence="8">
    <location>
        <begin position="771"/>
        <end position="778"/>
    </location>
    <ligand>
        <name>ATP</name>
        <dbReference type="ChEBI" id="CHEBI:30616"/>
    </ligand>
</feature>
<evidence type="ECO:0000256" key="10">
    <source>
        <dbReference type="SAM" id="Coils"/>
    </source>
</evidence>
<dbReference type="OrthoDB" id="2411602at2759"/>
<dbReference type="Gene3D" id="3.30.230.10">
    <property type="match status" value="1"/>
</dbReference>
<dbReference type="InterPro" id="IPR004815">
    <property type="entry name" value="Lon_bac/euk-typ"/>
</dbReference>
<evidence type="ECO:0000256" key="7">
    <source>
        <dbReference type="ARBA" id="ARBA00023140"/>
    </source>
</evidence>
<dbReference type="GO" id="GO:0004176">
    <property type="term" value="F:ATP-dependent peptidase activity"/>
    <property type="evidence" value="ECO:0007669"/>
    <property type="project" value="UniProtKB-UniRule"/>
</dbReference>
<keyword evidence="5 8" id="KW-0720">Serine protease</keyword>
<feature type="short sequence motif" description="Microbody targeting signal" evidence="8">
    <location>
        <begin position="1215"/>
        <end position="1217"/>
    </location>
</feature>
<feature type="active site" evidence="8 9">
    <location>
        <position position="1150"/>
    </location>
</feature>
<name>A0A8H4RCY9_9HELO</name>
<dbReference type="Gene3D" id="2.30.130.40">
    <property type="entry name" value="LON domain-like"/>
    <property type="match status" value="1"/>
</dbReference>
<dbReference type="GO" id="GO:0005524">
    <property type="term" value="F:ATP binding"/>
    <property type="evidence" value="ECO:0007669"/>
    <property type="project" value="UniProtKB-UniRule"/>
</dbReference>
<sequence>MFRLLHERGAVLDTPESGSLALRRARELGLTSMIKLLLEEGAVDDGSIESVEYGCWVHGPLVGDERRTAKFKLRLSNKSPPPPPPPFGPPFYTKNSDFKSIIAGQHNATASNPTPAVAATRNLGLADEKRGCNGIKFSLRGTNGGGKDCARDFRSDCIDPGKCYSARDGGCGNWLYIIVRAVSTLIVRKVVIRLALLSGSRILLARRVVVMVPDSAGQALMASSNRVSNLGSRGYRYLIQNNAIATCPRTISTSNALFNYNSHNTSFCFNAPIRIHCPPKNLVTLSNTKYEFIMAPKKAVTLPVIPLAKDTVLLPGIVLRIPVAGNRSDIPALLSTIYSRAASRSFSQRLENVNVACVPLNSPFLSRNGQRMISQDERKPKPKNLLDIHPASATNNDLFGYGVAAKISGVEGKGTGEFALLVEGIARVKIDRIVQERPFFEAEVTYEIDDSKPILPSIAWSRTNLSVISPEDVAIQGLFAHLRQLSRELVTLLRLSSLLPRGSGSAGLSPILARRLELYIAKKGVVDSGVLADFMVNIVEASLEEKLQVLAALDVKDRLEKAIALLQRQVGNIKNNVSITTFSTSFPANTDLDQMSKNQGSRRPAMSGLPFPGMGGLGGMGPAQDDEQEPNEMEELKRKLDAAKMSAEASKVADRELKRLKKMSPAQAEYQVTRNYLENLAEIPWSATTDDQLGVETLGRARKQFDDDHYGLEKVKKRLLEYLAVLKLKQSINTELNSQMAKAEEEKATGKVEVLKSKKMIDKSPILLLVGPPGVGKTSLAKSVATALGRKFHRISLGGVRDEAEIRGHRRTYVAAMPGLIVQGLKKVGVANPVFLLDEIDKVGTSNFHGDPSAAMLEVLDPEQNHTFTDHYVNIPIDLSKVLFIATANSLDTIPPPLLDRMETISLSGYTTLEKRHIALQHLIPKQIRTNGLGDGQVQFNQDVVSKIIESYTRESGVRNLEREIGSVCRAKAVEYAEAKDAGHTEKYKPQLSVEDIENILGIEKYDEEIAEKTSRPGIVTGLVAYSSGGNGSILFIEVADMPGSGSVQLTGKLGDVLKESVEVALTWVKSHAFELGLTHDPLENIMKNRSIHVHCPSGAIPKDGPSAGMAHTIALISLFSGKAVPPTMAMTGEISLRGRVTAVGGIKEKLIGALRAGVKTVLLPAQNRKDVKDLPQEVKDGLEIIHVRHIWEAMRCVWPDSHWPGEQNFAGIESQL</sequence>
<dbReference type="InterPro" id="IPR027501">
    <property type="entry name" value="Lonp2_euk"/>
</dbReference>
<dbReference type="GO" id="GO:0006515">
    <property type="term" value="P:protein quality control for misfolded or incompletely synthesized proteins"/>
    <property type="evidence" value="ECO:0007669"/>
    <property type="project" value="UniProtKB-UniRule"/>
</dbReference>
<dbReference type="InterPro" id="IPR003111">
    <property type="entry name" value="Lon_prtase_N"/>
</dbReference>
<dbReference type="FunFam" id="1.10.8.60:FF:000091">
    <property type="entry name" value="Lon protease homolog 2, peroxisomal"/>
    <property type="match status" value="1"/>
</dbReference>
<dbReference type="InterPro" id="IPR054594">
    <property type="entry name" value="Lon_lid"/>
</dbReference>
<dbReference type="InterPro" id="IPR003593">
    <property type="entry name" value="AAA+_ATPase"/>
</dbReference>
<keyword evidence="2 8" id="KW-0645">Protease</keyword>
<keyword evidence="3 8" id="KW-0547">Nucleotide-binding</keyword>
<organism evidence="14 15">
    <name type="scientific">Cudoniella acicularis</name>
    <dbReference type="NCBI Taxonomy" id="354080"/>
    <lineage>
        <taxon>Eukaryota</taxon>
        <taxon>Fungi</taxon>
        <taxon>Dikarya</taxon>
        <taxon>Ascomycota</taxon>
        <taxon>Pezizomycotina</taxon>
        <taxon>Leotiomycetes</taxon>
        <taxon>Helotiales</taxon>
        <taxon>Tricladiaceae</taxon>
        <taxon>Cudoniella</taxon>
    </lineage>
</organism>
<comment type="similarity">
    <text evidence="8 9">Belongs to the peptidase S16 family.</text>
</comment>
<dbReference type="Pfam" id="PF05362">
    <property type="entry name" value="Lon_C"/>
    <property type="match status" value="1"/>
</dbReference>
<dbReference type="Gene3D" id="1.20.5.5270">
    <property type="match status" value="1"/>
</dbReference>
<dbReference type="Pfam" id="PF02190">
    <property type="entry name" value="LON_substr_bdg"/>
    <property type="match status" value="1"/>
</dbReference>
<dbReference type="Pfam" id="PF00004">
    <property type="entry name" value="AAA"/>
    <property type="match status" value="1"/>
</dbReference>
<keyword evidence="6 8" id="KW-0067">ATP-binding</keyword>
<feature type="active site" evidence="8 9">
    <location>
        <position position="1107"/>
    </location>
</feature>
<evidence type="ECO:0000256" key="9">
    <source>
        <dbReference type="PROSITE-ProRule" id="PRU01122"/>
    </source>
</evidence>
<dbReference type="GO" id="GO:0016887">
    <property type="term" value="F:ATP hydrolysis activity"/>
    <property type="evidence" value="ECO:0007669"/>
    <property type="project" value="UniProtKB-UniRule"/>
</dbReference>
<dbReference type="NCBIfam" id="TIGR00763">
    <property type="entry name" value="lon"/>
    <property type="match status" value="1"/>
</dbReference>
<feature type="coiled-coil region" evidence="10">
    <location>
        <begin position="726"/>
        <end position="753"/>
    </location>
</feature>
<dbReference type="InterPro" id="IPR020568">
    <property type="entry name" value="Ribosomal_Su5_D2-typ_SF"/>
</dbReference>
<dbReference type="SUPFAM" id="SSF88697">
    <property type="entry name" value="PUA domain-like"/>
    <property type="match status" value="1"/>
</dbReference>
<evidence type="ECO:0000256" key="11">
    <source>
        <dbReference type="SAM" id="MobiDB-lite"/>
    </source>
</evidence>
<reference evidence="14 15" key="1">
    <citation type="submission" date="2020-03" db="EMBL/GenBank/DDBJ databases">
        <title>Draft Genome Sequence of Cudoniella acicularis.</title>
        <authorList>
            <person name="Buettner E."/>
            <person name="Kellner H."/>
        </authorList>
    </citation>
    <scope>NUCLEOTIDE SEQUENCE [LARGE SCALE GENOMIC DNA]</scope>
    <source>
        <strain evidence="14 15">DSM 108380</strain>
    </source>
</reference>
<dbReference type="CDD" id="cd19500">
    <property type="entry name" value="RecA-like_Lon"/>
    <property type="match status" value="1"/>
</dbReference>
<dbReference type="PRINTS" id="PR00830">
    <property type="entry name" value="ENDOLAPTASE"/>
</dbReference>
<dbReference type="SUPFAM" id="SSF52540">
    <property type="entry name" value="P-loop containing nucleoside triphosphate hydrolases"/>
    <property type="match status" value="1"/>
</dbReference>
<dbReference type="InterPro" id="IPR014721">
    <property type="entry name" value="Ribsml_uS5_D2-typ_fold_subgr"/>
</dbReference>
<evidence type="ECO:0000256" key="6">
    <source>
        <dbReference type="ARBA" id="ARBA00022840"/>
    </source>
</evidence>
<dbReference type="Gene3D" id="3.40.50.300">
    <property type="entry name" value="P-loop containing nucleotide triphosphate hydrolases"/>
    <property type="match status" value="1"/>
</dbReference>
<evidence type="ECO:0000313" key="15">
    <source>
        <dbReference type="Proteomes" id="UP000566819"/>
    </source>
</evidence>
<dbReference type="FunFam" id="3.30.230.10:FF:000039">
    <property type="entry name" value="Lon protease homolog 2, peroxisomal"/>
    <property type="match status" value="1"/>
</dbReference>
<dbReference type="InterPro" id="IPR008269">
    <property type="entry name" value="Lon_proteolytic"/>
</dbReference>
<dbReference type="Gene3D" id="1.10.8.60">
    <property type="match status" value="1"/>
</dbReference>
<evidence type="ECO:0000259" key="13">
    <source>
        <dbReference type="PROSITE" id="PS51787"/>
    </source>
</evidence>
<dbReference type="Gene3D" id="1.20.58.1480">
    <property type="match status" value="1"/>
</dbReference>
<evidence type="ECO:0000259" key="12">
    <source>
        <dbReference type="PROSITE" id="PS51786"/>
    </source>
</evidence>
<dbReference type="EC" id="3.4.21.-" evidence="8"/>
<evidence type="ECO:0000256" key="1">
    <source>
        <dbReference type="ARBA" id="ARBA00004253"/>
    </source>
</evidence>
<dbReference type="EMBL" id="JAAMPI010001180">
    <property type="protein sequence ID" value="KAF4626301.1"/>
    <property type="molecule type" value="Genomic_DNA"/>
</dbReference>
<comment type="caution">
    <text evidence="14">The sequence shown here is derived from an EMBL/GenBank/DDBJ whole genome shotgun (WGS) entry which is preliminary data.</text>
</comment>
<feature type="domain" description="Lon N-terminal" evidence="13">
    <location>
        <begin position="302"/>
        <end position="570"/>
    </location>
</feature>
<feature type="domain" description="Lon proteolytic" evidence="12">
    <location>
        <begin position="1014"/>
        <end position="1201"/>
    </location>
</feature>
<evidence type="ECO:0000256" key="5">
    <source>
        <dbReference type="ARBA" id="ARBA00022825"/>
    </source>
</evidence>
<accession>A0A8H4RCY9</accession>
<dbReference type="Proteomes" id="UP000566819">
    <property type="component" value="Unassembled WGS sequence"/>
</dbReference>
<feature type="compositionally biased region" description="Acidic residues" evidence="11">
    <location>
        <begin position="624"/>
        <end position="633"/>
    </location>
</feature>
<dbReference type="AlphaFoldDB" id="A0A8H4RCY9"/>
<dbReference type="HAMAP" id="MF_03121">
    <property type="entry name" value="lonp2_euk"/>
    <property type="match status" value="1"/>
</dbReference>
<dbReference type="GO" id="GO:0004252">
    <property type="term" value="F:serine-type endopeptidase activity"/>
    <property type="evidence" value="ECO:0007669"/>
    <property type="project" value="UniProtKB-UniRule"/>
</dbReference>
<comment type="subcellular location">
    <subcellularLocation>
        <location evidence="1 8">Peroxisome matrix</location>
    </subcellularLocation>
</comment>
<evidence type="ECO:0000256" key="3">
    <source>
        <dbReference type="ARBA" id="ARBA00022741"/>
    </source>
</evidence>
<dbReference type="Pfam" id="PF22667">
    <property type="entry name" value="Lon_lid"/>
    <property type="match status" value="1"/>
</dbReference>
<keyword evidence="4 8" id="KW-0378">Hydrolase</keyword>
<dbReference type="InterPro" id="IPR027417">
    <property type="entry name" value="P-loop_NTPase"/>
</dbReference>